<proteinExistence type="predicted"/>
<dbReference type="InterPro" id="IPR006176">
    <property type="entry name" value="3-OHacyl-CoA_DH_NAD-bd"/>
</dbReference>
<keyword evidence="2" id="KW-0276">Fatty acid metabolism</keyword>
<evidence type="ECO:0000256" key="1">
    <source>
        <dbReference type="ARBA" id="ARBA00005005"/>
    </source>
</evidence>
<dbReference type="PANTHER" id="PTHR48075:SF7">
    <property type="entry name" value="3-HYDROXYACYL-COA DEHYDROGENASE-RELATED"/>
    <property type="match status" value="1"/>
</dbReference>
<dbReference type="Gene3D" id="3.40.50.720">
    <property type="entry name" value="NAD(P)-binding Rossmann-like Domain"/>
    <property type="match status" value="1"/>
</dbReference>
<sequence length="792" mass="85673">MNDSTFRKVAVLGAGVMGAQIAAHLANAGVPVVLFDLAAPSGDPNGIVTKALKGLQKLEPAPFVTRDRVNYIDIANYDQHLELLRECDLVIEAIAEKLEWKESLYAKIAPHLAPGAIIASNTSGLSLAKLSAVLPESLRADFCGVHFFNPPRYMPLVELIPAPATRHGVLDRLEPWLVSRLGKGVVRAKDTPSFVANRIGVMWLLTVAHHTERLGLAFDEVDALTGPAIGLPKSATYRLLDVVGLDTLGYVIDGLRSALPDDPWQCHYTVPGWVAALIDRGMLGQKTGGGVYRKQGRDITVLDPVSGEYRPAGGRVAPEVDEILRIRDAGRRLQQLRDCPHPHAQLLWSCLRDLFHYCAVTLEEIADTARDVDLALRWGYGWSRGPFEMWQEAGWAKVTQMLREDIAVGATMAAVPLPAWVDGRNGVHAAEGSWSASEGRLKPRSTLPVYRRQLFPERVLGEAGEQGETVWENEGLRLWTLPAIDAGILIASLKTKMHVLARPVLEGLAEALARAERQYAGVVIWNAPPFAAGASLKEILDFIEAGDFDALDRHVREFQRTALALRYSAVPTVAAVHGMALGGGCEFAMHCTARVAAVESNLGLVEAGVGLIPAGGGCKEFALQAAGIAARQQYGEPNAALYASFAHLSKAKVSKSAHEARDMGFLQPADTILFNPHELLYVAIRKARALAEAGHYPPPRPRGVKVAGRGGIATLEAGLVNLRDGGFISAHDYRVARAAAVALCGGEVDSGSLVDEQWLLDIERQQFVALARSAETQARIRHMLDSGKPLRN</sequence>
<feature type="domain" description="3-hydroxyacyl-CoA dehydrogenase C-terminal" evidence="8">
    <location>
        <begin position="194"/>
        <end position="293"/>
    </location>
</feature>
<dbReference type="InterPro" id="IPR006108">
    <property type="entry name" value="3HC_DH_C"/>
</dbReference>
<keyword evidence="6" id="KW-0443">Lipid metabolism</keyword>
<comment type="catalytic activity">
    <reaction evidence="7">
        <text>a (3S)-3-hydroxyacyl-CoA + NAD(+) = a 3-oxoacyl-CoA + NADH + H(+)</text>
        <dbReference type="Rhea" id="RHEA:22432"/>
        <dbReference type="ChEBI" id="CHEBI:15378"/>
        <dbReference type="ChEBI" id="CHEBI:57318"/>
        <dbReference type="ChEBI" id="CHEBI:57540"/>
        <dbReference type="ChEBI" id="CHEBI:57945"/>
        <dbReference type="ChEBI" id="CHEBI:90726"/>
        <dbReference type="EC" id="1.1.1.35"/>
    </reaction>
</comment>
<dbReference type="Pfam" id="PF02737">
    <property type="entry name" value="3HCDH_N"/>
    <property type="match status" value="1"/>
</dbReference>
<evidence type="ECO:0000313" key="10">
    <source>
        <dbReference type="EMBL" id="NMG00278.1"/>
    </source>
</evidence>
<comment type="caution">
    <text evidence="10">The sequence shown here is derived from an EMBL/GenBank/DDBJ whole genome shotgun (WGS) entry which is preliminary data.</text>
</comment>
<dbReference type="InterPro" id="IPR008927">
    <property type="entry name" value="6-PGluconate_DH-like_C_sf"/>
</dbReference>
<evidence type="ECO:0000256" key="6">
    <source>
        <dbReference type="ARBA" id="ARBA00023098"/>
    </source>
</evidence>
<dbReference type="InterPro" id="IPR036291">
    <property type="entry name" value="NAD(P)-bd_dom_sf"/>
</dbReference>
<dbReference type="SUPFAM" id="SSF48179">
    <property type="entry name" value="6-phosphogluconate dehydrogenase C-terminal domain-like"/>
    <property type="match status" value="2"/>
</dbReference>
<reference evidence="10 11" key="1">
    <citation type="submission" date="2019-12" db="EMBL/GenBank/DDBJ databases">
        <title>Comparative genomics gives insights into the taxonomy of the Azoarcus-Aromatoleum group and reveals separate origins of nif in the plant-associated Azoarcus and non-plant-associated Aromatoleum sub-groups.</title>
        <authorList>
            <person name="Lafos M."/>
            <person name="Maluk M."/>
            <person name="Batista M."/>
            <person name="Junghare M."/>
            <person name="Carmona M."/>
            <person name="Faoro H."/>
            <person name="Cruz L.M."/>
            <person name="Battistoni F."/>
            <person name="De Souza E."/>
            <person name="Pedrosa F."/>
            <person name="Chen W.-M."/>
            <person name="Poole P.S."/>
            <person name="Dixon R.A."/>
            <person name="James E.K."/>
        </authorList>
    </citation>
    <scope>NUCLEOTIDE SEQUENCE [LARGE SCALE GENOMIC DNA]</scope>
    <source>
        <strain evidence="10 11">T</strain>
    </source>
</reference>
<keyword evidence="4" id="KW-0560">Oxidoreductase</keyword>
<dbReference type="InterPro" id="IPR001753">
    <property type="entry name" value="Enoyl-CoA_hydra/iso"/>
</dbReference>
<organism evidence="10 11">
    <name type="scientific">Aromatoleum toluolicum</name>
    <dbReference type="NCBI Taxonomy" id="90060"/>
    <lineage>
        <taxon>Bacteria</taxon>
        <taxon>Pseudomonadati</taxon>
        <taxon>Pseudomonadota</taxon>
        <taxon>Betaproteobacteria</taxon>
        <taxon>Rhodocyclales</taxon>
        <taxon>Rhodocyclaceae</taxon>
        <taxon>Aromatoleum</taxon>
    </lineage>
</organism>
<dbReference type="Pfam" id="PF00725">
    <property type="entry name" value="3HCDH"/>
    <property type="match status" value="1"/>
</dbReference>
<name>A0ABX1NLP3_9RHOO</name>
<dbReference type="Proteomes" id="UP000634522">
    <property type="component" value="Unassembled WGS sequence"/>
</dbReference>
<dbReference type="PANTHER" id="PTHR48075">
    <property type="entry name" value="3-HYDROXYACYL-COA DEHYDROGENASE FAMILY PROTEIN"/>
    <property type="match status" value="1"/>
</dbReference>
<evidence type="ECO:0000256" key="2">
    <source>
        <dbReference type="ARBA" id="ARBA00022832"/>
    </source>
</evidence>
<dbReference type="Pfam" id="PF00378">
    <property type="entry name" value="ECH_1"/>
    <property type="match status" value="1"/>
</dbReference>
<dbReference type="InterPro" id="IPR029045">
    <property type="entry name" value="ClpP/crotonase-like_dom_sf"/>
</dbReference>
<keyword evidence="5" id="KW-0520">NAD</keyword>
<feature type="domain" description="3-hydroxyacyl-CoA dehydrogenase NAD binding" evidence="9">
    <location>
        <begin position="8"/>
        <end position="191"/>
    </location>
</feature>
<keyword evidence="11" id="KW-1185">Reference proteome</keyword>
<evidence type="ECO:0000256" key="5">
    <source>
        <dbReference type="ARBA" id="ARBA00023027"/>
    </source>
</evidence>
<evidence type="ECO:0000259" key="8">
    <source>
        <dbReference type="Pfam" id="PF00725"/>
    </source>
</evidence>
<evidence type="ECO:0000256" key="4">
    <source>
        <dbReference type="ARBA" id="ARBA00023002"/>
    </source>
</evidence>
<dbReference type="SUPFAM" id="SSF52096">
    <property type="entry name" value="ClpP/crotonase"/>
    <property type="match status" value="1"/>
</dbReference>
<comment type="pathway">
    <text evidence="1">Lipid metabolism; fatty acid beta-oxidation.</text>
</comment>
<accession>A0ABX1NLP3</accession>
<gene>
    <name evidence="10" type="ORF">GPA27_23155</name>
</gene>
<evidence type="ECO:0000259" key="9">
    <source>
        <dbReference type="Pfam" id="PF02737"/>
    </source>
</evidence>
<dbReference type="Gene3D" id="1.10.1040.50">
    <property type="match status" value="1"/>
</dbReference>
<dbReference type="RefSeq" id="WP_169142804.1">
    <property type="nucleotide sequence ID" value="NZ_WTVS01000070.1"/>
</dbReference>
<dbReference type="CDD" id="cd06558">
    <property type="entry name" value="crotonase-like"/>
    <property type="match status" value="1"/>
</dbReference>
<evidence type="ECO:0000256" key="3">
    <source>
        <dbReference type="ARBA" id="ARBA00022963"/>
    </source>
</evidence>
<dbReference type="Gene3D" id="3.90.226.10">
    <property type="entry name" value="2-enoyl-CoA Hydratase, Chain A, domain 1"/>
    <property type="match status" value="1"/>
</dbReference>
<evidence type="ECO:0000256" key="7">
    <source>
        <dbReference type="ARBA" id="ARBA00049556"/>
    </source>
</evidence>
<dbReference type="SUPFAM" id="SSF51735">
    <property type="entry name" value="NAD(P)-binding Rossmann-fold domains"/>
    <property type="match status" value="1"/>
</dbReference>
<evidence type="ECO:0000313" key="11">
    <source>
        <dbReference type="Proteomes" id="UP000634522"/>
    </source>
</evidence>
<keyword evidence="3" id="KW-0442">Lipid degradation</keyword>
<dbReference type="EMBL" id="WTVS01000070">
    <property type="protein sequence ID" value="NMG00278.1"/>
    <property type="molecule type" value="Genomic_DNA"/>
</dbReference>
<protein>
    <submittedName>
        <fullName evidence="10">3-hydroxyacyl-CoA dehydrogenase</fullName>
    </submittedName>
</protein>